<dbReference type="Gene3D" id="3.30.420.10">
    <property type="entry name" value="Ribonuclease H-like superfamily/Ribonuclease H"/>
    <property type="match status" value="1"/>
</dbReference>
<protein>
    <submittedName>
        <fullName evidence="2">3'-5' exonuclease</fullName>
    </submittedName>
</protein>
<dbReference type="GO" id="GO:0005829">
    <property type="term" value="C:cytosol"/>
    <property type="evidence" value="ECO:0007669"/>
    <property type="project" value="TreeGrafter"/>
</dbReference>
<dbReference type="SMART" id="SM00479">
    <property type="entry name" value="EXOIII"/>
    <property type="match status" value="1"/>
</dbReference>
<sequence length="258" mass="29538">MQLNLTKPICFFDLETTGVNISKDRIVEISILKVYPNGKEETKTWLVNPEIQIPEDITAIHGISNEDVANKPTFKELAKEVYNLIKDSDLGGFNSNRFDIPLLAEEMLRADIDFDMKNRLAIDVQTIFHKMEQRTLSAAYKFYCDKNLEGAHSAEADTKAAYEVLKAQIERYDEVENNTKFLAEFSSRKQFADFAGFIVFNKEGEECFSFGKHKGKKVEDVLASEPGYFGWVLNADFPLYTKKVLTNIKLRGFNNKLF</sequence>
<dbReference type="EMBL" id="VSDQ01000718">
    <property type="protein sequence ID" value="TYA71377.1"/>
    <property type="molecule type" value="Genomic_DNA"/>
</dbReference>
<dbReference type="Proteomes" id="UP000323930">
    <property type="component" value="Unassembled WGS sequence"/>
</dbReference>
<name>A0A5D0HMX1_9FLAO</name>
<dbReference type="InterPro" id="IPR012337">
    <property type="entry name" value="RNaseH-like_sf"/>
</dbReference>
<dbReference type="GO" id="GO:0045004">
    <property type="term" value="P:DNA replication proofreading"/>
    <property type="evidence" value="ECO:0007669"/>
    <property type="project" value="TreeGrafter"/>
</dbReference>
<proteinExistence type="predicted"/>
<dbReference type="SUPFAM" id="SSF53098">
    <property type="entry name" value="Ribonuclease H-like"/>
    <property type="match status" value="1"/>
</dbReference>
<dbReference type="GO" id="GO:0003676">
    <property type="term" value="F:nucleic acid binding"/>
    <property type="evidence" value="ECO:0007669"/>
    <property type="project" value="InterPro"/>
</dbReference>
<keyword evidence="2" id="KW-0269">Exonuclease</keyword>
<evidence type="ECO:0000259" key="1">
    <source>
        <dbReference type="SMART" id="SM00479"/>
    </source>
</evidence>
<keyword evidence="2" id="KW-0540">Nuclease</keyword>
<dbReference type="AlphaFoldDB" id="A0A5D0HMX1"/>
<dbReference type="InterPro" id="IPR036397">
    <property type="entry name" value="RNaseH_sf"/>
</dbReference>
<dbReference type="PANTHER" id="PTHR30231:SF41">
    <property type="entry name" value="DNA POLYMERASE III SUBUNIT EPSILON"/>
    <property type="match status" value="1"/>
</dbReference>
<comment type="caution">
    <text evidence="2">The sequence shown here is derived from an EMBL/GenBank/DDBJ whole genome shotgun (WGS) entry which is preliminary data.</text>
</comment>
<dbReference type="CDD" id="cd06127">
    <property type="entry name" value="DEDDh"/>
    <property type="match status" value="1"/>
</dbReference>
<dbReference type="Pfam" id="PF20600">
    <property type="entry name" value="ExoX-like_C"/>
    <property type="match status" value="1"/>
</dbReference>
<dbReference type="InterPro" id="IPR013520">
    <property type="entry name" value="Ribonucl_H"/>
</dbReference>
<dbReference type="GO" id="GO:0008408">
    <property type="term" value="F:3'-5' exonuclease activity"/>
    <property type="evidence" value="ECO:0007669"/>
    <property type="project" value="TreeGrafter"/>
</dbReference>
<gene>
    <name evidence="2" type="ORF">FUA24_17490</name>
</gene>
<organism evidence="2 3">
    <name type="scientific">Seonamhaeicola marinus</name>
    <dbReference type="NCBI Taxonomy" id="1912246"/>
    <lineage>
        <taxon>Bacteria</taxon>
        <taxon>Pseudomonadati</taxon>
        <taxon>Bacteroidota</taxon>
        <taxon>Flavobacteriia</taxon>
        <taxon>Flavobacteriales</taxon>
        <taxon>Flavobacteriaceae</taxon>
    </lineage>
</organism>
<dbReference type="InterPro" id="IPR046768">
    <property type="entry name" value="ExoX-like_C"/>
</dbReference>
<keyword evidence="3" id="KW-1185">Reference proteome</keyword>
<reference evidence="2 3" key="1">
    <citation type="submission" date="2019-08" db="EMBL/GenBank/DDBJ databases">
        <title>Seonamhaeicola sediminis sp. nov., isolated from marine sediment.</title>
        <authorList>
            <person name="Cao W.R."/>
        </authorList>
    </citation>
    <scope>NUCLEOTIDE SEQUENCE [LARGE SCALE GENOMIC DNA]</scope>
    <source>
        <strain evidence="2 3">B011</strain>
    </source>
</reference>
<feature type="domain" description="Exonuclease" evidence="1">
    <location>
        <begin position="8"/>
        <end position="174"/>
    </location>
</feature>
<dbReference type="RefSeq" id="WP_148544365.1">
    <property type="nucleotide sequence ID" value="NZ_VSDQ01000718.1"/>
</dbReference>
<accession>A0A5D0HMX1</accession>
<evidence type="ECO:0000313" key="3">
    <source>
        <dbReference type="Proteomes" id="UP000323930"/>
    </source>
</evidence>
<keyword evidence="2" id="KW-0378">Hydrolase</keyword>
<dbReference type="PANTHER" id="PTHR30231">
    <property type="entry name" value="DNA POLYMERASE III SUBUNIT EPSILON"/>
    <property type="match status" value="1"/>
</dbReference>
<evidence type="ECO:0000313" key="2">
    <source>
        <dbReference type="EMBL" id="TYA71377.1"/>
    </source>
</evidence>
<dbReference type="Pfam" id="PF00929">
    <property type="entry name" value="RNase_T"/>
    <property type="match status" value="1"/>
</dbReference>
<dbReference type="OrthoDB" id="9791657at2"/>